<accession>A0A8H6WHK1</accession>
<evidence type="ECO:0000256" key="1">
    <source>
        <dbReference type="SAM" id="MobiDB-lite"/>
    </source>
</evidence>
<feature type="domain" description="BTB" evidence="2">
    <location>
        <begin position="32"/>
        <end position="106"/>
    </location>
</feature>
<dbReference type="Proteomes" id="UP000636479">
    <property type="component" value="Unassembled WGS sequence"/>
</dbReference>
<dbReference type="SUPFAM" id="SSF54695">
    <property type="entry name" value="POZ domain"/>
    <property type="match status" value="1"/>
</dbReference>
<name>A0A8H6WHK1_9AGAR</name>
<sequence length="205" mass="23217">MSVPSAPPNKRPRVEEEKSSVVTRSDIWHPDGSVVLQVGLTQFRVHSSVLSMHSPIFKDMFEMSKPDSTDPGSMVDGCPVVQLYDDPKDVENVLRALYTQTLLLRPQLEFPFVAALIRLGRKYVMEELWEAGVNILTTEFPDTLAGYNARSVVQFRPIRIKWYPALQIDCLDLAKETRVLTVLPCLYYNLLAQIKVTALLSRGPR</sequence>
<feature type="region of interest" description="Disordered" evidence="1">
    <location>
        <begin position="1"/>
        <end position="22"/>
    </location>
</feature>
<dbReference type="GeneID" id="59339797"/>
<dbReference type="RefSeq" id="XP_037225191.1">
    <property type="nucleotide sequence ID" value="XM_037357281.1"/>
</dbReference>
<gene>
    <name evidence="3" type="ORF">MIND_00031200</name>
</gene>
<dbReference type="Gene3D" id="3.30.710.10">
    <property type="entry name" value="Potassium Channel Kv1.1, Chain A"/>
    <property type="match status" value="1"/>
</dbReference>
<dbReference type="Pfam" id="PF00651">
    <property type="entry name" value="BTB"/>
    <property type="match status" value="1"/>
</dbReference>
<organism evidence="3 4">
    <name type="scientific">Mycena indigotica</name>
    <dbReference type="NCBI Taxonomy" id="2126181"/>
    <lineage>
        <taxon>Eukaryota</taxon>
        <taxon>Fungi</taxon>
        <taxon>Dikarya</taxon>
        <taxon>Basidiomycota</taxon>
        <taxon>Agaricomycotina</taxon>
        <taxon>Agaricomycetes</taxon>
        <taxon>Agaricomycetidae</taxon>
        <taxon>Agaricales</taxon>
        <taxon>Marasmiineae</taxon>
        <taxon>Mycenaceae</taxon>
        <taxon>Mycena</taxon>
    </lineage>
</organism>
<dbReference type="PROSITE" id="PS50097">
    <property type="entry name" value="BTB"/>
    <property type="match status" value="1"/>
</dbReference>
<proteinExistence type="predicted"/>
<dbReference type="InterPro" id="IPR000210">
    <property type="entry name" value="BTB/POZ_dom"/>
</dbReference>
<dbReference type="OrthoDB" id="3027208at2759"/>
<evidence type="ECO:0000313" key="3">
    <source>
        <dbReference type="EMBL" id="KAF7315168.1"/>
    </source>
</evidence>
<evidence type="ECO:0000313" key="4">
    <source>
        <dbReference type="Proteomes" id="UP000636479"/>
    </source>
</evidence>
<dbReference type="SMART" id="SM00225">
    <property type="entry name" value="BTB"/>
    <property type="match status" value="1"/>
</dbReference>
<comment type="caution">
    <text evidence="3">The sequence shown here is derived from an EMBL/GenBank/DDBJ whole genome shotgun (WGS) entry which is preliminary data.</text>
</comment>
<dbReference type="CDD" id="cd18186">
    <property type="entry name" value="BTB_POZ_ZBTB_KLHL-like"/>
    <property type="match status" value="1"/>
</dbReference>
<evidence type="ECO:0000259" key="2">
    <source>
        <dbReference type="PROSITE" id="PS50097"/>
    </source>
</evidence>
<keyword evidence="4" id="KW-1185">Reference proteome</keyword>
<dbReference type="EMBL" id="JACAZF010000001">
    <property type="protein sequence ID" value="KAF7315168.1"/>
    <property type="molecule type" value="Genomic_DNA"/>
</dbReference>
<dbReference type="InterPro" id="IPR011333">
    <property type="entry name" value="SKP1/BTB/POZ_sf"/>
</dbReference>
<reference evidence="3" key="1">
    <citation type="submission" date="2020-05" db="EMBL/GenBank/DDBJ databases">
        <title>Mycena genomes resolve the evolution of fungal bioluminescence.</title>
        <authorList>
            <person name="Tsai I.J."/>
        </authorList>
    </citation>
    <scope>NUCLEOTIDE SEQUENCE</scope>
    <source>
        <strain evidence="3">171206Taipei</strain>
    </source>
</reference>
<dbReference type="AlphaFoldDB" id="A0A8H6WHK1"/>
<protein>
    <submittedName>
        <fullName evidence="3">BTB domain-containing protein</fullName>
    </submittedName>
</protein>